<comment type="caution">
    <text evidence="2">The sequence shown here is derived from an EMBL/GenBank/DDBJ whole genome shotgun (WGS) entry which is preliminary data.</text>
</comment>
<gene>
    <name evidence="2" type="ORF">D9615_003134</name>
</gene>
<keyword evidence="3" id="KW-1185">Reference proteome</keyword>
<dbReference type="AlphaFoldDB" id="A0A8H5HJR4"/>
<feature type="transmembrane region" description="Helical" evidence="1">
    <location>
        <begin position="603"/>
        <end position="626"/>
    </location>
</feature>
<keyword evidence="1" id="KW-1133">Transmembrane helix</keyword>
<dbReference type="Proteomes" id="UP000565441">
    <property type="component" value="Unassembled WGS sequence"/>
</dbReference>
<feature type="transmembrane region" description="Helical" evidence="1">
    <location>
        <begin position="54"/>
        <end position="73"/>
    </location>
</feature>
<feature type="transmembrane region" description="Helical" evidence="1">
    <location>
        <begin position="12"/>
        <end position="34"/>
    </location>
</feature>
<evidence type="ECO:0000256" key="1">
    <source>
        <dbReference type="SAM" id="Phobius"/>
    </source>
</evidence>
<protein>
    <submittedName>
        <fullName evidence="2">Uncharacterized protein</fullName>
    </submittedName>
</protein>
<evidence type="ECO:0000313" key="2">
    <source>
        <dbReference type="EMBL" id="KAF5384386.1"/>
    </source>
</evidence>
<evidence type="ECO:0000313" key="3">
    <source>
        <dbReference type="Proteomes" id="UP000565441"/>
    </source>
</evidence>
<feature type="transmembrane region" description="Helical" evidence="1">
    <location>
        <begin position="85"/>
        <end position="111"/>
    </location>
</feature>
<keyword evidence="1" id="KW-0472">Membrane</keyword>
<sequence>MIISSSITIGQITLVLRVAIQILSYVGLGLISIITLASVSRVAPIDTHDTINRIVGASTATFSTVKWIFDRLCRKHADPAPSTNLFLLLMLSVWYTIFISLSDVGFLGFYACSIPYADSTDFPASVNSSDAARALIVANIVNGTDLSNIKAYRCDSSGVVDLGDIFQKNCTSWHNSTYADSEFFGGLNSSDSDVMMPRQLTHWSYQREAIFDLNAFYIGPNTQRLLIPTIQKGLAIEPHSTGVRMVAGVPQLMPDKKVNIPLTMAVEVDVGCMTLGVHDSKSMSDIGKVHFSTNGTWRSYTGPDYMENILSKTVDDIRSYLYTFFDPATLDANGTLTSINSTNLVLSDAANVGTYDLPSIGFDESPARPLMGNCTAAMQRRLGISYNATIDGDMYNGDMCKLLGVGGSIGVDGFAGAFYSRMVCATATQVNMVNATVDVDSRGNVALNLTRLPSDLNFVISDYWDMQPSASDNITRIVQFEPYQRYTLSANANSPTTHFIHHSNTPLTESSLGPGSAGNAIASIGHQILGFDLRKEYSGLGLLDEGLNRVEFTTDQVTKWVGEVGGSLFIASLGYNGWSALQSAPIHVLSTGGRLGTCYKPRYAIGFVPLIFSTAVVFIWMFLNILSGSWSGTKVLDEVYGGVAPYTTLACPGASPKNTVLAWEASPQPRLQVIQKGYPLTGDAHATALKYLKSAPSYPERHS</sequence>
<keyword evidence="1" id="KW-0812">Transmembrane</keyword>
<reference evidence="2 3" key="1">
    <citation type="journal article" date="2020" name="ISME J.">
        <title>Uncovering the hidden diversity of litter-decomposition mechanisms in mushroom-forming fungi.</title>
        <authorList>
            <person name="Floudas D."/>
            <person name="Bentzer J."/>
            <person name="Ahren D."/>
            <person name="Johansson T."/>
            <person name="Persson P."/>
            <person name="Tunlid A."/>
        </authorList>
    </citation>
    <scope>NUCLEOTIDE SEQUENCE [LARGE SCALE GENOMIC DNA]</scope>
    <source>
        <strain evidence="2 3">CBS 661.87</strain>
    </source>
</reference>
<dbReference type="EMBL" id="JAACJP010000005">
    <property type="protein sequence ID" value="KAF5384386.1"/>
    <property type="molecule type" value="Genomic_DNA"/>
</dbReference>
<dbReference type="OrthoDB" id="3066754at2759"/>
<proteinExistence type="predicted"/>
<name>A0A8H5HJR4_9AGAR</name>
<accession>A0A8H5HJR4</accession>
<organism evidence="2 3">
    <name type="scientific">Tricholomella constricta</name>
    <dbReference type="NCBI Taxonomy" id="117010"/>
    <lineage>
        <taxon>Eukaryota</taxon>
        <taxon>Fungi</taxon>
        <taxon>Dikarya</taxon>
        <taxon>Basidiomycota</taxon>
        <taxon>Agaricomycotina</taxon>
        <taxon>Agaricomycetes</taxon>
        <taxon>Agaricomycetidae</taxon>
        <taxon>Agaricales</taxon>
        <taxon>Tricholomatineae</taxon>
        <taxon>Lyophyllaceae</taxon>
        <taxon>Tricholomella</taxon>
    </lineage>
</organism>